<comment type="caution">
    <text evidence="2">The sequence shown here is derived from an EMBL/GenBank/DDBJ whole genome shotgun (WGS) entry which is preliminary data.</text>
</comment>
<accession>A0A8X6M7M7</accession>
<dbReference type="PROSITE" id="PS50994">
    <property type="entry name" value="INTEGRASE"/>
    <property type="match status" value="1"/>
</dbReference>
<dbReference type="GO" id="GO:0042575">
    <property type="term" value="C:DNA polymerase complex"/>
    <property type="evidence" value="ECO:0007669"/>
    <property type="project" value="UniProtKB-ARBA"/>
</dbReference>
<evidence type="ECO:0000313" key="2">
    <source>
        <dbReference type="EMBL" id="GFS29502.1"/>
    </source>
</evidence>
<evidence type="ECO:0000259" key="1">
    <source>
        <dbReference type="PROSITE" id="PS50994"/>
    </source>
</evidence>
<dbReference type="GO" id="GO:0003676">
    <property type="term" value="F:nucleic acid binding"/>
    <property type="evidence" value="ECO:0007669"/>
    <property type="project" value="InterPro"/>
</dbReference>
<dbReference type="InterPro" id="IPR036397">
    <property type="entry name" value="RNaseH_sf"/>
</dbReference>
<dbReference type="AlphaFoldDB" id="A0A8X6M7M7"/>
<dbReference type="Proteomes" id="UP000887013">
    <property type="component" value="Unassembled WGS sequence"/>
</dbReference>
<dbReference type="Gene3D" id="3.30.420.10">
    <property type="entry name" value="Ribonuclease H-like superfamily/Ribonuclease H"/>
    <property type="match status" value="1"/>
</dbReference>
<dbReference type="InterPro" id="IPR012337">
    <property type="entry name" value="RNaseH-like_sf"/>
</dbReference>
<organism evidence="2 3">
    <name type="scientific">Nephila pilipes</name>
    <name type="common">Giant wood spider</name>
    <name type="synonym">Nephila maculata</name>
    <dbReference type="NCBI Taxonomy" id="299642"/>
    <lineage>
        <taxon>Eukaryota</taxon>
        <taxon>Metazoa</taxon>
        <taxon>Ecdysozoa</taxon>
        <taxon>Arthropoda</taxon>
        <taxon>Chelicerata</taxon>
        <taxon>Arachnida</taxon>
        <taxon>Araneae</taxon>
        <taxon>Araneomorphae</taxon>
        <taxon>Entelegynae</taxon>
        <taxon>Araneoidea</taxon>
        <taxon>Nephilidae</taxon>
        <taxon>Nephila</taxon>
    </lineage>
</organism>
<sequence>MPHIQDCLQVFEKKRMFSTLDLSIAYHQITTICTTRCQDAVLNRYLKGAKRNARTLISWSEDSIAAFEKSKNDLAEATVLCHPAADALLAIVVDASDKAVGFSLLPYHCTSVLQIARSISTGRDFSRGCGQGFYTGWISRFGLPLTLTTVQETQFESSLFETLSKFLSIEKKHTTLYHPATNGQVEMFHRQLKVAIMAHSSVQWIALLRIRVLPTIFLGICATWKDNLQATTAEMIYGTPIRPHGEFLCPSKQNQDRSCYFCEETQKVNAVSLSSDDWISQTKYNFPDQGAHLTMKRAREIGEFYQNKKKAKKESISKNEGAILKFMKVYLEMPESMLGPLNASSS</sequence>
<evidence type="ECO:0000313" key="3">
    <source>
        <dbReference type="Proteomes" id="UP000887013"/>
    </source>
</evidence>
<dbReference type="GO" id="GO:0015074">
    <property type="term" value="P:DNA integration"/>
    <property type="evidence" value="ECO:0007669"/>
    <property type="project" value="InterPro"/>
</dbReference>
<dbReference type="SUPFAM" id="SSF53098">
    <property type="entry name" value="Ribonuclease H-like"/>
    <property type="match status" value="1"/>
</dbReference>
<gene>
    <name evidence="2" type="primary">pol_783</name>
    <name evidence="2" type="ORF">NPIL_205451</name>
</gene>
<dbReference type="PANTHER" id="PTHR38681:SF1">
    <property type="entry name" value="RETROVIRUS-RELATED POL POLYPROTEIN FROM TRANSPOSON 412-LIKE PROTEIN"/>
    <property type="match status" value="1"/>
</dbReference>
<dbReference type="EMBL" id="BMAW01041570">
    <property type="protein sequence ID" value="GFS29502.1"/>
    <property type="molecule type" value="Genomic_DNA"/>
</dbReference>
<dbReference type="InterPro" id="IPR001584">
    <property type="entry name" value="Integrase_cat-core"/>
</dbReference>
<dbReference type="SUPFAM" id="SSF56672">
    <property type="entry name" value="DNA/RNA polymerases"/>
    <property type="match status" value="1"/>
</dbReference>
<reference evidence="2" key="1">
    <citation type="submission" date="2020-08" db="EMBL/GenBank/DDBJ databases">
        <title>Multicomponent nature underlies the extraordinary mechanical properties of spider dragline silk.</title>
        <authorList>
            <person name="Kono N."/>
            <person name="Nakamura H."/>
            <person name="Mori M."/>
            <person name="Yoshida Y."/>
            <person name="Ohtoshi R."/>
            <person name="Malay A.D."/>
            <person name="Moran D.A.P."/>
            <person name="Tomita M."/>
            <person name="Numata K."/>
            <person name="Arakawa K."/>
        </authorList>
    </citation>
    <scope>NUCLEOTIDE SEQUENCE</scope>
</reference>
<feature type="domain" description="Integrase catalytic" evidence="1">
    <location>
        <begin position="51"/>
        <end position="193"/>
    </location>
</feature>
<keyword evidence="3" id="KW-1185">Reference proteome</keyword>
<protein>
    <submittedName>
        <fullName evidence="2">Pro-Pol polyprotein</fullName>
    </submittedName>
</protein>
<dbReference type="PANTHER" id="PTHR38681">
    <property type="entry name" value="RETROVIRUS-RELATED POL POLYPROTEIN FROM TRANSPOSON 412-LIKE PROTEIN-RELATED"/>
    <property type="match status" value="1"/>
</dbReference>
<dbReference type="GO" id="GO:0071897">
    <property type="term" value="P:DNA biosynthetic process"/>
    <property type="evidence" value="ECO:0007669"/>
    <property type="project" value="UniProtKB-ARBA"/>
</dbReference>
<dbReference type="InterPro" id="IPR043502">
    <property type="entry name" value="DNA/RNA_pol_sf"/>
</dbReference>
<dbReference type="OrthoDB" id="413122at2759"/>
<proteinExistence type="predicted"/>
<name>A0A8X6M7M7_NEPPI</name>